<proteinExistence type="predicted"/>
<comment type="caution">
    <text evidence="1">The sequence shown here is derived from an EMBL/GenBank/DDBJ whole genome shotgun (WGS) entry which is preliminary data.</text>
</comment>
<protein>
    <submittedName>
        <fullName evidence="1">Uncharacterized protein</fullName>
    </submittedName>
</protein>
<keyword evidence="2" id="KW-1185">Reference proteome</keyword>
<evidence type="ECO:0000313" key="2">
    <source>
        <dbReference type="Proteomes" id="UP001501447"/>
    </source>
</evidence>
<organism evidence="1 2">
    <name type="scientific">Streptomyces axinellae</name>
    <dbReference type="NCBI Taxonomy" id="552788"/>
    <lineage>
        <taxon>Bacteria</taxon>
        <taxon>Bacillati</taxon>
        <taxon>Actinomycetota</taxon>
        <taxon>Actinomycetes</taxon>
        <taxon>Kitasatosporales</taxon>
        <taxon>Streptomycetaceae</taxon>
        <taxon>Streptomyces</taxon>
    </lineage>
</organism>
<dbReference type="Proteomes" id="UP001501447">
    <property type="component" value="Unassembled WGS sequence"/>
</dbReference>
<name>A0ABP6CKS3_9ACTN</name>
<gene>
    <name evidence="1" type="ORF">GCM10009863_41330</name>
</gene>
<evidence type="ECO:0000313" key="1">
    <source>
        <dbReference type="EMBL" id="GAA2622886.1"/>
    </source>
</evidence>
<reference evidence="2" key="1">
    <citation type="journal article" date="2019" name="Int. J. Syst. Evol. Microbiol.">
        <title>The Global Catalogue of Microorganisms (GCM) 10K type strain sequencing project: providing services to taxonomists for standard genome sequencing and annotation.</title>
        <authorList>
            <consortium name="The Broad Institute Genomics Platform"/>
            <consortium name="The Broad Institute Genome Sequencing Center for Infectious Disease"/>
            <person name="Wu L."/>
            <person name="Ma J."/>
        </authorList>
    </citation>
    <scope>NUCLEOTIDE SEQUENCE [LARGE SCALE GENOMIC DNA]</scope>
    <source>
        <strain evidence="2">JCM 16373</strain>
    </source>
</reference>
<accession>A0ABP6CKS3</accession>
<sequence>MTSTRSLVLQRGFYCECYVNERQLGTYDAYTPHEALHWIRISLTMIVRTLDEEPYRRARRWLDHDQEQAAQLLTGGRPHTLTLRQRTTQVTWTARPVIYLPLHPSTTPAHQTRA</sequence>
<dbReference type="EMBL" id="BAAARJ010000013">
    <property type="protein sequence ID" value="GAA2622886.1"/>
    <property type="molecule type" value="Genomic_DNA"/>
</dbReference>